<sequence length="206" mass="22004">MTRSRGARNRDYEEQRLALAVRLRERLGNAGGAQPSLADLAKAAGVSVATLRHYFGDRDGLVAAVLELHGAQGTEHLAVLRQPSGPFAASVGDAAAYLALGLSQPVVRELHALGLSEGLGHPRSGPAYLAHTLEPLVQALEDRFRAHIAAGEMRDADPRAAALALAAPLLLAHLHQDRLGGTTVRPLDLDRFRAEHVEAFVRAYGR</sequence>
<feature type="DNA-binding region" description="H-T-H motif" evidence="2">
    <location>
        <begin position="36"/>
        <end position="55"/>
    </location>
</feature>
<dbReference type="RefSeq" id="WP_238238676.1">
    <property type="nucleotide sequence ID" value="NZ_BPQQ01000056.1"/>
</dbReference>
<keyword evidence="1 2" id="KW-0238">DNA-binding</keyword>
<dbReference type="SUPFAM" id="SSF46689">
    <property type="entry name" value="Homeodomain-like"/>
    <property type="match status" value="1"/>
</dbReference>
<dbReference type="Pfam" id="PF00440">
    <property type="entry name" value="TetR_N"/>
    <property type="match status" value="1"/>
</dbReference>
<keyword evidence="5" id="KW-1185">Reference proteome</keyword>
<feature type="domain" description="HTH tetR-type" evidence="3">
    <location>
        <begin position="10"/>
        <end position="73"/>
    </location>
</feature>
<gene>
    <name evidence="4" type="primary">betI_3</name>
    <name evidence="4" type="ORF">GMJLKIPL_4383</name>
</gene>
<dbReference type="InterPro" id="IPR039536">
    <property type="entry name" value="TetR_C_Proteobacteria"/>
</dbReference>
<protein>
    <submittedName>
        <fullName evidence="4">HTH-type transcriptional regulator BetI</fullName>
    </submittedName>
</protein>
<dbReference type="Proteomes" id="UP001055153">
    <property type="component" value="Unassembled WGS sequence"/>
</dbReference>
<accession>A0ABQ4SIP3</accession>
<evidence type="ECO:0000259" key="3">
    <source>
        <dbReference type="PROSITE" id="PS50977"/>
    </source>
</evidence>
<dbReference type="PROSITE" id="PS50977">
    <property type="entry name" value="HTH_TETR_2"/>
    <property type="match status" value="1"/>
</dbReference>
<name>A0ABQ4SIP3_9HYPH</name>
<dbReference type="SUPFAM" id="SSF48498">
    <property type="entry name" value="Tetracyclin repressor-like, C-terminal domain"/>
    <property type="match status" value="1"/>
</dbReference>
<dbReference type="Pfam" id="PF14246">
    <property type="entry name" value="TetR_C_7"/>
    <property type="match status" value="1"/>
</dbReference>
<dbReference type="EMBL" id="BPQQ01000056">
    <property type="protein sequence ID" value="GJE02434.1"/>
    <property type="molecule type" value="Genomic_DNA"/>
</dbReference>
<evidence type="ECO:0000313" key="4">
    <source>
        <dbReference type="EMBL" id="GJE02434.1"/>
    </source>
</evidence>
<evidence type="ECO:0000256" key="1">
    <source>
        <dbReference type="ARBA" id="ARBA00023125"/>
    </source>
</evidence>
<dbReference type="InterPro" id="IPR009057">
    <property type="entry name" value="Homeodomain-like_sf"/>
</dbReference>
<dbReference type="InterPro" id="IPR001647">
    <property type="entry name" value="HTH_TetR"/>
</dbReference>
<organism evidence="4 5">
    <name type="scientific">Methylobacterium isbiliense</name>
    <dbReference type="NCBI Taxonomy" id="315478"/>
    <lineage>
        <taxon>Bacteria</taxon>
        <taxon>Pseudomonadati</taxon>
        <taxon>Pseudomonadota</taxon>
        <taxon>Alphaproteobacteria</taxon>
        <taxon>Hyphomicrobiales</taxon>
        <taxon>Methylobacteriaceae</taxon>
        <taxon>Methylobacterium</taxon>
    </lineage>
</organism>
<evidence type="ECO:0000256" key="2">
    <source>
        <dbReference type="PROSITE-ProRule" id="PRU00335"/>
    </source>
</evidence>
<dbReference type="Gene3D" id="1.10.357.10">
    <property type="entry name" value="Tetracycline Repressor, domain 2"/>
    <property type="match status" value="1"/>
</dbReference>
<dbReference type="InterPro" id="IPR036271">
    <property type="entry name" value="Tet_transcr_reg_TetR-rel_C_sf"/>
</dbReference>
<comment type="caution">
    <text evidence="4">The sequence shown here is derived from an EMBL/GenBank/DDBJ whole genome shotgun (WGS) entry which is preliminary data.</text>
</comment>
<proteinExistence type="predicted"/>
<evidence type="ECO:0000313" key="5">
    <source>
        <dbReference type="Proteomes" id="UP001055153"/>
    </source>
</evidence>
<reference evidence="4" key="1">
    <citation type="journal article" date="2021" name="Front. Microbiol.">
        <title>Comprehensive Comparative Genomics and Phenotyping of Methylobacterium Species.</title>
        <authorList>
            <person name="Alessa O."/>
            <person name="Ogura Y."/>
            <person name="Fujitani Y."/>
            <person name="Takami H."/>
            <person name="Hayashi T."/>
            <person name="Sahin N."/>
            <person name="Tani A."/>
        </authorList>
    </citation>
    <scope>NUCLEOTIDE SEQUENCE</scope>
    <source>
        <strain evidence="4">DSM 17168</strain>
    </source>
</reference>
<reference evidence="4" key="2">
    <citation type="submission" date="2021-08" db="EMBL/GenBank/DDBJ databases">
        <authorList>
            <person name="Tani A."/>
            <person name="Ola A."/>
            <person name="Ogura Y."/>
            <person name="Katsura K."/>
            <person name="Hayashi T."/>
        </authorList>
    </citation>
    <scope>NUCLEOTIDE SEQUENCE</scope>
    <source>
        <strain evidence="4">DSM 17168</strain>
    </source>
</reference>